<gene>
    <name evidence="2 4" type="ORF">BDZ99DRAFT_379924</name>
</gene>
<dbReference type="PANTHER" id="PTHR24148:SF78">
    <property type="entry name" value="HETEROKARYON INCOMPATIBILITY DOMAIN-CONTAINING PROTEIN"/>
    <property type="match status" value="1"/>
</dbReference>
<dbReference type="PANTHER" id="PTHR24148">
    <property type="entry name" value="ANKYRIN REPEAT DOMAIN-CONTAINING PROTEIN 39 HOMOLOG-RELATED"/>
    <property type="match status" value="1"/>
</dbReference>
<evidence type="ECO:0000313" key="4">
    <source>
        <dbReference type="RefSeq" id="XP_033581180.1"/>
    </source>
</evidence>
<dbReference type="Proteomes" id="UP000504636">
    <property type="component" value="Unplaced"/>
</dbReference>
<evidence type="ECO:0000313" key="2">
    <source>
        <dbReference type="EMBL" id="KAF2814216.1"/>
    </source>
</evidence>
<protein>
    <submittedName>
        <fullName evidence="2 4">HET-domain-containing protein</fullName>
    </submittedName>
</protein>
<organism evidence="2">
    <name type="scientific">Mytilinidion resinicola</name>
    <dbReference type="NCBI Taxonomy" id="574789"/>
    <lineage>
        <taxon>Eukaryota</taxon>
        <taxon>Fungi</taxon>
        <taxon>Dikarya</taxon>
        <taxon>Ascomycota</taxon>
        <taxon>Pezizomycotina</taxon>
        <taxon>Dothideomycetes</taxon>
        <taxon>Pleosporomycetidae</taxon>
        <taxon>Mytilinidiales</taxon>
        <taxon>Mytilinidiaceae</taxon>
        <taxon>Mytilinidion</taxon>
    </lineage>
</organism>
<dbReference type="OrthoDB" id="194358at2759"/>
<dbReference type="EMBL" id="MU003695">
    <property type="protein sequence ID" value="KAF2814216.1"/>
    <property type="molecule type" value="Genomic_DNA"/>
</dbReference>
<dbReference type="InterPro" id="IPR052895">
    <property type="entry name" value="HetReg/Transcr_Mod"/>
</dbReference>
<name>A0A6A6YZ51_9PEZI</name>
<dbReference type="Pfam" id="PF06985">
    <property type="entry name" value="HET"/>
    <property type="match status" value="1"/>
</dbReference>
<dbReference type="RefSeq" id="XP_033581180.1">
    <property type="nucleotide sequence ID" value="XM_033715169.1"/>
</dbReference>
<evidence type="ECO:0000259" key="1">
    <source>
        <dbReference type="Pfam" id="PF06985"/>
    </source>
</evidence>
<dbReference type="InterPro" id="IPR010730">
    <property type="entry name" value="HET"/>
</dbReference>
<reference evidence="4" key="3">
    <citation type="submission" date="2025-04" db="UniProtKB">
        <authorList>
            <consortium name="RefSeq"/>
        </authorList>
    </citation>
    <scope>IDENTIFICATION</scope>
    <source>
        <strain evidence="4">CBS 304.34</strain>
    </source>
</reference>
<accession>A0A6A6YZ51</accession>
<keyword evidence="3" id="KW-1185">Reference proteome</keyword>
<feature type="domain" description="Heterokaryon incompatibility" evidence="1">
    <location>
        <begin position="52"/>
        <end position="191"/>
    </location>
</feature>
<dbReference type="AlphaFoldDB" id="A0A6A6YZ51"/>
<proteinExistence type="predicted"/>
<dbReference type="GeneID" id="54456062"/>
<evidence type="ECO:0000313" key="3">
    <source>
        <dbReference type="Proteomes" id="UP000504636"/>
    </source>
</evidence>
<reference evidence="2 4" key="1">
    <citation type="journal article" date="2020" name="Stud. Mycol.">
        <title>101 Dothideomycetes genomes: a test case for predicting lifestyles and emergence of pathogens.</title>
        <authorList>
            <person name="Haridas S."/>
            <person name="Albert R."/>
            <person name="Binder M."/>
            <person name="Bloem J."/>
            <person name="Labutti K."/>
            <person name="Salamov A."/>
            <person name="Andreopoulos B."/>
            <person name="Baker S."/>
            <person name="Barry K."/>
            <person name="Bills G."/>
            <person name="Bluhm B."/>
            <person name="Cannon C."/>
            <person name="Castanera R."/>
            <person name="Culley D."/>
            <person name="Daum C."/>
            <person name="Ezra D."/>
            <person name="Gonzalez J."/>
            <person name="Henrissat B."/>
            <person name="Kuo A."/>
            <person name="Liang C."/>
            <person name="Lipzen A."/>
            <person name="Lutzoni F."/>
            <person name="Magnuson J."/>
            <person name="Mondo S."/>
            <person name="Nolan M."/>
            <person name="Ohm R."/>
            <person name="Pangilinan J."/>
            <person name="Park H.-J."/>
            <person name="Ramirez L."/>
            <person name="Alfaro M."/>
            <person name="Sun H."/>
            <person name="Tritt A."/>
            <person name="Yoshinaga Y."/>
            <person name="Zwiers L.-H."/>
            <person name="Turgeon B."/>
            <person name="Goodwin S."/>
            <person name="Spatafora J."/>
            <person name="Crous P."/>
            <person name="Grigoriev I."/>
        </authorList>
    </citation>
    <scope>NUCLEOTIDE SEQUENCE</scope>
    <source>
        <strain evidence="2 4">CBS 304.34</strain>
    </source>
</reference>
<reference evidence="4" key="2">
    <citation type="submission" date="2020-04" db="EMBL/GenBank/DDBJ databases">
        <authorList>
            <consortium name="NCBI Genome Project"/>
        </authorList>
    </citation>
    <scope>NUCLEOTIDE SEQUENCE</scope>
    <source>
        <strain evidence="4">CBS 304.34</strain>
    </source>
</reference>
<sequence>MSYVPYPEYYLDLPSDSIRLLRLLPNEDKRAPIQSKLFTYSLRDWGKRTHPYDALSYVWGSWDNPQSISISEQNFENEHVLPVTRNLHEALSRLRHRSIDRILWIDAICINQKNDREKEQQIQFMAKIYAQADRVVVWLGETADGSDRALEEMRVAGGKKSTDSFNSEAIPQAVVALLQRPWFQRIWVLQEAAAARHVLIMCGSAEIDGYAFCLGVDSFLDSYKLRADLQSVARSVTYLIRGAIFRPKYSMGRLSRSTLDISSLDELMDMYHARQATMRHDKVYALLGMSSDDLSNAGLSPSYEVPWEDLFQRLVKYLLCQKISVETWCQTEIAVVRSKGCVLGKVSSVQSNIGSEDRQGVDVMFMNIWGQPKNTEVQSEHWNLHASAKSIQNGDIICLLQGTSKPLIIRLCKDHFDVVMIAFSPPEKIPVGDGYIEWPKLLQSETIFTRDFMLVWDWNISHPKEYEALIQTSKVAYSGQ</sequence>